<name>A0A8H3BH55_9AGAM</name>
<dbReference type="Proteomes" id="UP000663841">
    <property type="component" value="Unassembled WGS sequence"/>
</dbReference>
<comment type="caution">
    <text evidence="1">The sequence shown here is derived from an EMBL/GenBank/DDBJ whole genome shotgun (WGS) entry which is preliminary data.</text>
</comment>
<organism evidence="1 2">
    <name type="scientific">Rhizoctonia solani</name>
    <dbReference type="NCBI Taxonomy" id="456999"/>
    <lineage>
        <taxon>Eukaryota</taxon>
        <taxon>Fungi</taxon>
        <taxon>Dikarya</taxon>
        <taxon>Basidiomycota</taxon>
        <taxon>Agaricomycotina</taxon>
        <taxon>Agaricomycetes</taxon>
        <taxon>Cantharellales</taxon>
        <taxon>Ceratobasidiaceae</taxon>
        <taxon>Rhizoctonia</taxon>
    </lineage>
</organism>
<proteinExistence type="predicted"/>
<protein>
    <submittedName>
        <fullName evidence="1">Uncharacterized protein</fullName>
    </submittedName>
</protein>
<reference evidence="1" key="1">
    <citation type="submission" date="2021-01" db="EMBL/GenBank/DDBJ databases">
        <authorList>
            <person name="Kaushik A."/>
        </authorList>
    </citation>
    <scope>NUCLEOTIDE SEQUENCE</scope>
    <source>
        <strain evidence="1">AG3-T5</strain>
    </source>
</reference>
<evidence type="ECO:0000313" key="1">
    <source>
        <dbReference type="EMBL" id="CAE6456169.1"/>
    </source>
</evidence>
<dbReference type="EMBL" id="CAJMWW010000190">
    <property type="protein sequence ID" value="CAE6456169.1"/>
    <property type="molecule type" value="Genomic_DNA"/>
</dbReference>
<sequence>MTEAQSNSSSNDMIYNPPPLPDYLSRNHNLNIIAGVPTDEEVKKAIHDVIRAVNSVSTVTALYDHKLSTRLAQHLFTIQMGKLAYWQYFGSSNLQDSCVPKRVSIWCFSEENTYKPPPVPSHMPISLEPVVGAPSYVELESAHDAVRILEGLAHSN</sequence>
<dbReference type="AlphaFoldDB" id="A0A8H3BH55"/>
<gene>
    <name evidence="1" type="ORF">RDB_LOCUS139472</name>
</gene>
<evidence type="ECO:0000313" key="2">
    <source>
        <dbReference type="Proteomes" id="UP000663841"/>
    </source>
</evidence>
<accession>A0A8H3BH55</accession>